<name>A0A9N9CAK6_9GLOM</name>
<reference evidence="2" key="1">
    <citation type="submission" date="2021-06" db="EMBL/GenBank/DDBJ databases">
        <authorList>
            <person name="Kallberg Y."/>
            <person name="Tangrot J."/>
            <person name="Rosling A."/>
        </authorList>
    </citation>
    <scope>NUCLEOTIDE SEQUENCE</scope>
    <source>
        <strain evidence="2">AZ414A</strain>
    </source>
</reference>
<feature type="region of interest" description="Disordered" evidence="1">
    <location>
        <begin position="1"/>
        <end position="27"/>
    </location>
</feature>
<organism evidence="2 3">
    <name type="scientific">Diversispora eburnea</name>
    <dbReference type="NCBI Taxonomy" id="1213867"/>
    <lineage>
        <taxon>Eukaryota</taxon>
        <taxon>Fungi</taxon>
        <taxon>Fungi incertae sedis</taxon>
        <taxon>Mucoromycota</taxon>
        <taxon>Glomeromycotina</taxon>
        <taxon>Glomeromycetes</taxon>
        <taxon>Diversisporales</taxon>
        <taxon>Diversisporaceae</taxon>
        <taxon>Diversispora</taxon>
    </lineage>
</organism>
<evidence type="ECO:0000256" key="1">
    <source>
        <dbReference type="SAM" id="MobiDB-lite"/>
    </source>
</evidence>
<protein>
    <submittedName>
        <fullName evidence="2">4187_t:CDS:1</fullName>
    </submittedName>
</protein>
<feature type="compositionally biased region" description="Low complexity" evidence="1">
    <location>
        <begin position="9"/>
        <end position="18"/>
    </location>
</feature>
<dbReference type="OrthoDB" id="2475170at2759"/>
<gene>
    <name evidence="2" type="ORF">DEBURN_LOCUS9241</name>
</gene>
<sequence>MGSSTIFSNENNNYDNNNRPTSFGRNKIGEHGNNFNFIATTTINNANNKNLIKKVKFSNFIKISDVDSIDDYDRCGQLGQKEENYKIDVWFTEVGVALKNVNRKVERLRDNVEECRILDLTNGN</sequence>
<dbReference type="AlphaFoldDB" id="A0A9N9CAK6"/>
<proteinExistence type="predicted"/>
<accession>A0A9N9CAK6</accession>
<dbReference type="EMBL" id="CAJVPK010001669">
    <property type="protein sequence ID" value="CAG8594956.1"/>
    <property type="molecule type" value="Genomic_DNA"/>
</dbReference>
<keyword evidence="3" id="KW-1185">Reference proteome</keyword>
<comment type="caution">
    <text evidence="2">The sequence shown here is derived from an EMBL/GenBank/DDBJ whole genome shotgun (WGS) entry which is preliminary data.</text>
</comment>
<evidence type="ECO:0000313" key="3">
    <source>
        <dbReference type="Proteomes" id="UP000789706"/>
    </source>
</evidence>
<dbReference type="Proteomes" id="UP000789706">
    <property type="component" value="Unassembled WGS sequence"/>
</dbReference>
<evidence type="ECO:0000313" key="2">
    <source>
        <dbReference type="EMBL" id="CAG8594956.1"/>
    </source>
</evidence>